<dbReference type="Pfam" id="PF00108">
    <property type="entry name" value="Thiolase_N"/>
    <property type="match status" value="1"/>
</dbReference>
<dbReference type="InterPro" id="IPR020617">
    <property type="entry name" value="Thiolase_C"/>
</dbReference>
<dbReference type="InterPro" id="IPR020616">
    <property type="entry name" value="Thiolase_N"/>
</dbReference>
<dbReference type="PANTHER" id="PTHR18919:SF107">
    <property type="entry name" value="ACETYL-COA ACETYLTRANSFERASE, CYTOSOLIC"/>
    <property type="match status" value="1"/>
</dbReference>
<evidence type="ECO:0000256" key="5">
    <source>
        <dbReference type="SAM" id="MobiDB-lite"/>
    </source>
</evidence>
<dbReference type="InterPro" id="IPR002155">
    <property type="entry name" value="Thiolase"/>
</dbReference>
<evidence type="ECO:0000256" key="2">
    <source>
        <dbReference type="ARBA" id="ARBA00022679"/>
    </source>
</evidence>
<keyword evidence="2 4" id="KW-0808">Transferase</keyword>
<dbReference type="InterPro" id="IPR020615">
    <property type="entry name" value="Thiolase_acyl_enz_int_AS"/>
</dbReference>
<feature type="compositionally biased region" description="Acidic residues" evidence="5">
    <location>
        <begin position="484"/>
        <end position="493"/>
    </location>
</feature>
<accession>A0A7R8W8H3</accession>
<reference evidence="6" key="1">
    <citation type="submission" date="2020-11" db="EMBL/GenBank/DDBJ databases">
        <authorList>
            <person name="Tran Van P."/>
        </authorList>
    </citation>
    <scope>NUCLEOTIDE SEQUENCE</scope>
</reference>
<dbReference type="GO" id="GO:0006635">
    <property type="term" value="P:fatty acid beta-oxidation"/>
    <property type="evidence" value="ECO:0007669"/>
    <property type="project" value="TreeGrafter"/>
</dbReference>
<evidence type="ECO:0000256" key="1">
    <source>
        <dbReference type="ARBA" id="ARBA00010982"/>
    </source>
</evidence>
<dbReference type="Pfam" id="PF02803">
    <property type="entry name" value="Thiolase_C"/>
    <property type="match status" value="1"/>
</dbReference>
<dbReference type="FunFam" id="3.40.47.10:FF:000010">
    <property type="entry name" value="Acetyl-CoA acetyltransferase (Thiolase)"/>
    <property type="match status" value="1"/>
</dbReference>
<gene>
    <name evidence="6" type="ORF">CTOB1V02_LOCUS4263</name>
</gene>
<protein>
    <submittedName>
        <fullName evidence="6">Uncharacterized protein</fullName>
    </submittedName>
</protein>
<dbReference type="GO" id="GO:0005739">
    <property type="term" value="C:mitochondrion"/>
    <property type="evidence" value="ECO:0007669"/>
    <property type="project" value="TreeGrafter"/>
</dbReference>
<evidence type="ECO:0000256" key="4">
    <source>
        <dbReference type="RuleBase" id="RU003557"/>
    </source>
</evidence>
<comment type="similarity">
    <text evidence="1 4">Belongs to the thiolase-like superfamily. Thiolase family.</text>
</comment>
<evidence type="ECO:0000313" key="6">
    <source>
        <dbReference type="EMBL" id="CAD7226343.1"/>
    </source>
</evidence>
<dbReference type="GO" id="GO:0003985">
    <property type="term" value="F:acetyl-CoA C-acetyltransferase activity"/>
    <property type="evidence" value="ECO:0007669"/>
    <property type="project" value="TreeGrafter"/>
</dbReference>
<dbReference type="CDD" id="cd00751">
    <property type="entry name" value="thiolase"/>
    <property type="match status" value="1"/>
</dbReference>
<keyword evidence="3 4" id="KW-0012">Acyltransferase</keyword>
<feature type="region of interest" description="Disordered" evidence="5">
    <location>
        <begin position="483"/>
        <end position="510"/>
    </location>
</feature>
<evidence type="ECO:0000256" key="3">
    <source>
        <dbReference type="ARBA" id="ARBA00023315"/>
    </source>
</evidence>
<name>A0A7R8W8H3_9CRUS</name>
<dbReference type="NCBIfam" id="TIGR01930">
    <property type="entry name" value="AcCoA-C-Actrans"/>
    <property type="match status" value="1"/>
</dbReference>
<dbReference type="EMBL" id="OB660806">
    <property type="protein sequence ID" value="CAD7226343.1"/>
    <property type="molecule type" value="Genomic_DNA"/>
</dbReference>
<organism evidence="6">
    <name type="scientific">Cyprideis torosa</name>
    <dbReference type="NCBI Taxonomy" id="163714"/>
    <lineage>
        <taxon>Eukaryota</taxon>
        <taxon>Metazoa</taxon>
        <taxon>Ecdysozoa</taxon>
        <taxon>Arthropoda</taxon>
        <taxon>Crustacea</taxon>
        <taxon>Oligostraca</taxon>
        <taxon>Ostracoda</taxon>
        <taxon>Podocopa</taxon>
        <taxon>Podocopida</taxon>
        <taxon>Cytherocopina</taxon>
        <taxon>Cytheroidea</taxon>
        <taxon>Cytherideidae</taxon>
        <taxon>Cyprideis</taxon>
    </lineage>
</organism>
<sequence>MVSARLVSNVFIVGAKRTPFGTFGGKFINKSCVDLQEVASKAALTAANVNPEIVDSVCIGNIISCASNDAAYVARHVGLRVGVPVEKPALAVNRLCGSGFQAVINAAQEIMLGESEVVLAGGTENMTQAPFLMRNTRFGTRLGQTPQVDCALWGALTDNHIKLPMGITAENLAKKYSLTREQTDQFAYGSQMKWKKAQESGYFDAEITPVEVKERKGLEMVSVDEHPKPNTTLEQLAKLPPVFDKNGTVTAGSASGVGDGAGAMIVVSEAALKQHNLTPLVRVAGYSVAGCDPKIMGIGPVPAIRALLQKADMKLDDIDLVEINEAFAPQTLACAVELGLDQSKLNMCGGGIAVAHPLAASGARITAHLTHELRMHGRKETNEEHLRAQLAEMDEQELSEPRMAAFQQAKVEAFQEALADALLKRKVEMGFQVKLPTTTAPPRGAYVGADGEDGQGGPGGGGLYIPGYPKEIVHVDVLVKEPDPLPEEPEEEEGHQSVKRMTARKEELSQHGKAIEYESRNEGNHLSGAWVVTMAACVKESAGASGLPASEVDKGLLCSWRLADQVIAFKPFNVRSGEIQLGNLSKML</sequence>
<dbReference type="AlphaFoldDB" id="A0A7R8W8H3"/>
<dbReference type="PROSITE" id="PS00098">
    <property type="entry name" value="THIOLASE_1"/>
    <property type="match status" value="1"/>
</dbReference>
<proteinExistence type="inferred from homology"/>
<dbReference type="InterPro" id="IPR016039">
    <property type="entry name" value="Thiolase-like"/>
</dbReference>
<dbReference type="OrthoDB" id="5404651at2759"/>
<dbReference type="PANTHER" id="PTHR18919">
    <property type="entry name" value="ACETYL-COA C-ACYLTRANSFERASE"/>
    <property type="match status" value="1"/>
</dbReference>
<dbReference type="Gene3D" id="3.40.47.10">
    <property type="match status" value="2"/>
</dbReference>
<dbReference type="SUPFAM" id="SSF53901">
    <property type="entry name" value="Thiolase-like"/>
    <property type="match status" value="2"/>
</dbReference>